<evidence type="ECO:0000256" key="1">
    <source>
        <dbReference type="ARBA" id="ARBA00022649"/>
    </source>
</evidence>
<keyword evidence="9" id="KW-1185">Reference proteome</keyword>
<comment type="similarity">
    <text evidence="6">Belongs to the PINc/VapC protein family.</text>
</comment>
<evidence type="ECO:0000313" key="9">
    <source>
        <dbReference type="Proteomes" id="UP000734823"/>
    </source>
</evidence>
<dbReference type="InterPro" id="IPR002716">
    <property type="entry name" value="PIN_dom"/>
</dbReference>
<feature type="domain" description="PIN" evidence="7">
    <location>
        <begin position="4"/>
        <end position="124"/>
    </location>
</feature>
<evidence type="ECO:0000313" key="8">
    <source>
        <dbReference type="EMBL" id="MBC6450488.1"/>
    </source>
</evidence>
<dbReference type="EMBL" id="JABVED010000016">
    <property type="protein sequence ID" value="MBC6450488.1"/>
    <property type="molecule type" value="Genomic_DNA"/>
</dbReference>
<accession>A0ABR7LDB7</accession>
<protein>
    <recommendedName>
        <fullName evidence="6">Ribonuclease VapC</fullName>
        <shortName evidence="6">RNase VapC</shortName>
        <ecNumber evidence="6">3.1.-.-</ecNumber>
    </recommendedName>
    <alternativeName>
        <fullName evidence="6">Toxin VapC</fullName>
    </alternativeName>
</protein>
<dbReference type="CDD" id="cd09854">
    <property type="entry name" value="PIN_VapC-like"/>
    <property type="match status" value="1"/>
</dbReference>
<feature type="binding site" evidence="6">
    <location>
        <position position="7"/>
    </location>
    <ligand>
        <name>Mg(2+)</name>
        <dbReference type="ChEBI" id="CHEBI:18420"/>
    </ligand>
</feature>
<proteinExistence type="inferred from homology"/>
<comment type="cofactor">
    <cofactor evidence="6">
        <name>Mg(2+)</name>
        <dbReference type="ChEBI" id="CHEBI:18420"/>
    </cofactor>
</comment>
<dbReference type="InterPro" id="IPR022907">
    <property type="entry name" value="VapC_family"/>
</dbReference>
<keyword evidence="5 6" id="KW-0460">Magnesium</keyword>
<comment type="function">
    <text evidence="6">Toxic component of a toxin-antitoxin (TA) system. An RNase.</text>
</comment>
<keyword evidence="3 6" id="KW-0479">Metal-binding</keyword>
<reference evidence="8 9" key="1">
    <citation type="submission" date="2020-06" db="EMBL/GenBank/DDBJ databases">
        <title>Actinokineospora xiongansis sp. nov., isolated from soil of Baiyangdian.</title>
        <authorList>
            <person name="Zhang X."/>
        </authorList>
    </citation>
    <scope>NUCLEOTIDE SEQUENCE [LARGE SCALE GENOMIC DNA]</scope>
    <source>
        <strain evidence="8 9">HBU206404</strain>
    </source>
</reference>
<dbReference type="EC" id="3.1.-.-" evidence="6"/>
<feature type="binding site" evidence="6">
    <location>
        <position position="100"/>
    </location>
    <ligand>
        <name>Mg(2+)</name>
        <dbReference type="ChEBI" id="CHEBI:18420"/>
    </ligand>
</feature>
<dbReference type="InterPro" id="IPR029060">
    <property type="entry name" value="PIN-like_dom_sf"/>
</dbReference>
<evidence type="ECO:0000256" key="3">
    <source>
        <dbReference type="ARBA" id="ARBA00022723"/>
    </source>
</evidence>
<organism evidence="8 9">
    <name type="scientific">Actinokineospora xionganensis</name>
    <dbReference type="NCBI Taxonomy" id="2684470"/>
    <lineage>
        <taxon>Bacteria</taxon>
        <taxon>Bacillati</taxon>
        <taxon>Actinomycetota</taxon>
        <taxon>Actinomycetes</taxon>
        <taxon>Pseudonocardiales</taxon>
        <taxon>Pseudonocardiaceae</taxon>
        <taxon>Actinokineospora</taxon>
    </lineage>
</organism>
<dbReference type="Gene3D" id="3.40.50.1010">
    <property type="entry name" value="5'-nuclease"/>
    <property type="match status" value="1"/>
</dbReference>
<dbReference type="HAMAP" id="MF_00265">
    <property type="entry name" value="VapC_Nob1"/>
    <property type="match status" value="1"/>
</dbReference>
<sequence>MGPVVLDASVIIAVFDPLDTHHLPALSAIQRAHADGHRFLVPASVLAEVLVGEARRNGGIVEHRTAAVSRLFGACRVIDEEVAAGAARLRARHRALRLPDALVIAVAVVDGATSIVTADKRWAGIDPRVEVL</sequence>
<keyword evidence="4 6" id="KW-0378">Hydrolase</keyword>
<evidence type="ECO:0000259" key="7">
    <source>
        <dbReference type="Pfam" id="PF01850"/>
    </source>
</evidence>
<evidence type="ECO:0000256" key="4">
    <source>
        <dbReference type="ARBA" id="ARBA00022801"/>
    </source>
</evidence>
<name>A0ABR7LDB7_9PSEU</name>
<keyword evidence="1 6" id="KW-1277">Toxin-antitoxin system</keyword>
<evidence type="ECO:0000256" key="2">
    <source>
        <dbReference type="ARBA" id="ARBA00022722"/>
    </source>
</evidence>
<dbReference type="SUPFAM" id="SSF88723">
    <property type="entry name" value="PIN domain-like"/>
    <property type="match status" value="1"/>
</dbReference>
<keyword evidence="2 6" id="KW-0540">Nuclease</keyword>
<keyword evidence="6" id="KW-0800">Toxin</keyword>
<dbReference type="RefSeq" id="WP_187223571.1">
    <property type="nucleotide sequence ID" value="NZ_JABVED010000016.1"/>
</dbReference>
<gene>
    <name evidence="6" type="primary">vapC</name>
    <name evidence="8" type="ORF">GPZ80_25335</name>
</gene>
<dbReference type="Pfam" id="PF01850">
    <property type="entry name" value="PIN"/>
    <property type="match status" value="1"/>
</dbReference>
<evidence type="ECO:0000256" key="6">
    <source>
        <dbReference type="HAMAP-Rule" id="MF_00265"/>
    </source>
</evidence>
<dbReference type="Proteomes" id="UP000734823">
    <property type="component" value="Unassembled WGS sequence"/>
</dbReference>
<comment type="caution">
    <text evidence="8">The sequence shown here is derived from an EMBL/GenBank/DDBJ whole genome shotgun (WGS) entry which is preliminary data.</text>
</comment>
<evidence type="ECO:0000256" key="5">
    <source>
        <dbReference type="ARBA" id="ARBA00022842"/>
    </source>
</evidence>